<feature type="signal peptide" evidence="1">
    <location>
        <begin position="1"/>
        <end position="23"/>
    </location>
</feature>
<dbReference type="Proteomes" id="UP001221757">
    <property type="component" value="Unassembled WGS sequence"/>
</dbReference>
<organism evidence="2 3">
    <name type="scientific">Mycena rosella</name>
    <name type="common">Pink bonnet</name>
    <name type="synonym">Agaricus rosellus</name>
    <dbReference type="NCBI Taxonomy" id="1033263"/>
    <lineage>
        <taxon>Eukaryota</taxon>
        <taxon>Fungi</taxon>
        <taxon>Dikarya</taxon>
        <taxon>Basidiomycota</taxon>
        <taxon>Agaricomycotina</taxon>
        <taxon>Agaricomycetes</taxon>
        <taxon>Agaricomycetidae</taxon>
        <taxon>Agaricales</taxon>
        <taxon>Marasmiineae</taxon>
        <taxon>Mycenaceae</taxon>
        <taxon>Mycena</taxon>
    </lineage>
</organism>
<proteinExistence type="predicted"/>
<evidence type="ECO:0000313" key="2">
    <source>
        <dbReference type="EMBL" id="KAJ7682990.1"/>
    </source>
</evidence>
<evidence type="ECO:0000256" key="1">
    <source>
        <dbReference type="SAM" id="SignalP"/>
    </source>
</evidence>
<gene>
    <name evidence="2" type="ORF">B0H17DRAFT_889686</name>
</gene>
<name>A0AAD7D739_MYCRO</name>
<accession>A0AAD7D739</accession>
<keyword evidence="3" id="KW-1185">Reference proteome</keyword>
<sequence length="60" mass="7324">MQTGERLHHLFTTLLLFWDPSEPCNLWDEFRFHICDDLGRKLRRMGRENPPEEDIYDYGL</sequence>
<feature type="chain" id="PRO_5042174573" evidence="1">
    <location>
        <begin position="24"/>
        <end position="60"/>
    </location>
</feature>
<feature type="non-terminal residue" evidence="2">
    <location>
        <position position="60"/>
    </location>
</feature>
<keyword evidence="1" id="KW-0732">Signal</keyword>
<evidence type="ECO:0000313" key="3">
    <source>
        <dbReference type="Proteomes" id="UP001221757"/>
    </source>
</evidence>
<dbReference type="EMBL" id="JARKIE010000112">
    <property type="protein sequence ID" value="KAJ7682990.1"/>
    <property type="molecule type" value="Genomic_DNA"/>
</dbReference>
<protein>
    <submittedName>
        <fullName evidence="2">Uncharacterized protein</fullName>
    </submittedName>
</protein>
<dbReference type="AlphaFoldDB" id="A0AAD7D739"/>
<comment type="caution">
    <text evidence="2">The sequence shown here is derived from an EMBL/GenBank/DDBJ whole genome shotgun (WGS) entry which is preliminary data.</text>
</comment>
<reference evidence="2" key="1">
    <citation type="submission" date="2023-03" db="EMBL/GenBank/DDBJ databases">
        <title>Massive genome expansion in bonnet fungi (Mycena s.s.) driven by repeated elements and novel gene families across ecological guilds.</title>
        <authorList>
            <consortium name="Lawrence Berkeley National Laboratory"/>
            <person name="Harder C.B."/>
            <person name="Miyauchi S."/>
            <person name="Viragh M."/>
            <person name="Kuo A."/>
            <person name="Thoen E."/>
            <person name="Andreopoulos B."/>
            <person name="Lu D."/>
            <person name="Skrede I."/>
            <person name="Drula E."/>
            <person name="Henrissat B."/>
            <person name="Morin E."/>
            <person name="Kohler A."/>
            <person name="Barry K."/>
            <person name="LaButti K."/>
            <person name="Morin E."/>
            <person name="Salamov A."/>
            <person name="Lipzen A."/>
            <person name="Mereny Z."/>
            <person name="Hegedus B."/>
            <person name="Baldrian P."/>
            <person name="Stursova M."/>
            <person name="Weitz H."/>
            <person name="Taylor A."/>
            <person name="Grigoriev I.V."/>
            <person name="Nagy L.G."/>
            <person name="Martin F."/>
            <person name="Kauserud H."/>
        </authorList>
    </citation>
    <scope>NUCLEOTIDE SEQUENCE</scope>
    <source>
        <strain evidence="2">CBHHK067</strain>
    </source>
</reference>